<feature type="transmembrane region" description="Helical" evidence="1">
    <location>
        <begin position="6"/>
        <end position="23"/>
    </location>
</feature>
<dbReference type="PANTHER" id="PTHR11328">
    <property type="entry name" value="MAJOR FACILITATOR SUPERFAMILY DOMAIN-CONTAINING PROTEIN"/>
    <property type="match status" value="1"/>
</dbReference>
<dbReference type="AlphaFoldDB" id="X0ZF73"/>
<proteinExistence type="predicted"/>
<sequence>AETSIFLLAGFILGALGSLWPWLIFSQKIKNNRKMLIIGVFLNTIFLLPFMFAKSLIGMVICCILLGIGGGALRIGRNPVLADTIDEATVKSGQHIEGALMGVYTFFNKFSLIAQGLIFAIVHELTGFDPNLTTQTELANFGILLHTAFIPMILTFIGFIIFLLVYDLTPEKTLKIKEQLKKLKL</sequence>
<dbReference type="SUPFAM" id="SSF103473">
    <property type="entry name" value="MFS general substrate transporter"/>
    <property type="match status" value="1"/>
</dbReference>
<reference evidence="2" key="1">
    <citation type="journal article" date="2014" name="Front. Microbiol.">
        <title>High frequency of phylogenetically diverse reductive dehalogenase-homologous genes in deep subseafloor sedimentary metagenomes.</title>
        <authorList>
            <person name="Kawai M."/>
            <person name="Futagami T."/>
            <person name="Toyoda A."/>
            <person name="Takaki Y."/>
            <person name="Nishi S."/>
            <person name="Hori S."/>
            <person name="Arai W."/>
            <person name="Tsubouchi T."/>
            <person name="Morono Y."/>
            <person name="Uchiyama I."/>
            <person name="Ito T."/>
            <person name="Fujiyama A."/>
            <person name="Inagaki F."/>
            <person name="Takami H."/>
        </authorList>
    </citation>
    <scope>NUCLEOTIDE SEQUENCE</scope>
    <source>
        <strain evidence="2">Expedition CK06-06</strain>
    </source>
</reference>
<dbReference type="GO" id="GO:0005886">
    <property type="term" value="C:plasma membrane"/>
    <property type="evidence" value="ECO:0007669"/>
    <property type="project" value="TreeGrafter"/>
</dbReference>
<feature type="transmembrane region" description="Helical" evidence="1">
    <location>
        <begin position="58"/>
        <end position="77"/>
    </location>
</feature>
<accession>X0ZF73</accession>
<gene>
    <name evidence="2" type="ORF">S01H4_09509</name>
</gene>
<evidence type="ECO:0008006" key="3">
    <source>
        <dbReference type="Google" id="ProtNLM"/>
    </source>
</evidence>
<keyword evidence="1" id="KW-1133">Transmembrane helix</keyword>
<feature type="transmembrane region" description="Helical" evidence="1">
    <location>
        <begin position="35"/>
        <end position="52"/>
    </location>
</feature>
<evidence type="ECO:0000256" key="1">
    <source>
        <dbReference type="SAM" id="Phobius"/>
    </source>
</evidence>
<feature type="transmembrane region" description="Helical" evidence="1">
    <location>
        <begin position="98"/>
        <end position="123"/>
    </location>
</feature>
<keyword evidence="1" id="KW-0472">Membrane</keyword>
<name>X0ZF73_9ZZZZ</name>
<dbReference type="Pfam" id="PF13347">
    <property type="entry name" value="MFS_2"/>
    <property type="match status" value="1"/>
</dbReference>
<dbReference type="GO" id="GO:0015293">
    <property type="term" value="F:symporter activity"/>
    <property type="evidence" value="ECO:0007669"/>
    <property type="project" value="InterPro"/>
</dbReference>
<dbReference type="Gene3D" id="1.20.1250.20">
    <property type="entry name" value="MFS general substrate transporter like domains"/>
    <property type="match status" value="1"/>
</dbReference>
<feature type="transmembrane region" description="Helical" evidence="1">
    <location>
        <begin position="143"/>
        <end position="166"/>
    </location>
</feature>
<dbReference type="EMBL" id="BART01003452">
    <property type="protein sequence ID" value="GAG56852.1"/>
    <property type="molecule type" value="Genomic_DNA"/>
</dbReference>
<dbReference type="InterPro" id="IPR039672">
    <property type="entry name" value="MFS_2"/>
</dbReference>
<dbReference type="InterPro" id="IPR036259">
    <property type="entry name" value="MFS_trans_sf"/>
</dbReference>
<organism evidence="2">
    <name type="scientific">marine sediment metagenome</name>
    <dbReference type="NCBI Taxonomy" id="412755"/>
    <lineage>
        <taxon>unclassified sequences</taxon>
        <taxon>metagenomes</taxon>
        <taxon>ecological metagenomes</taxon>
    </lineage>
</organism>
<comment type="caution">
    <text evidence="2">The sequence shown here is derived from an EMBL/GenBank/DDBJ whole genome shotgun (WGS) entry which is preliminary data.</text>
</comment>
<protein>
    <recommendedName>
        <fullName evidence="3">Major facilitator superfamily (MFS) profile domain-containing protein</fullName>
    </recommendedName>
</protein>
<dbReference type="PANTHER" id="PTHR11328:SF24">
    <property type="entry name" value="MAJOR FACILITATOR SUPERFAMILY (MFS) PROFILE DOMAIN-CONTAINING PROTEIN"/>
    <property type="match status" value="1"/>
</dbReference>
<keyword evidence="1" id="KW-0812">Transmembrane</keyword>
<feature type="non-terminal residue" evidence="2">
    <location>
        <position position="1"/>
    </location>
</feature>
<dbReference type="GO" id="GO:0008643">
    <property type="term" value="P:carbohydrate transport"/>
    <property type="evidence" value="ECO:0007669"/>
    <property type="project" value="InterPro"/>
</dbReference>
<evidence type="ECO:0000313" key="2">
    <source>
        <dbReference type="EMBL" id="GAG56852.1"/>
    </source>
</evidence>